<dbReference type="Proteomes" id="UP001152747">
    <property type="component" value="Unassembled WGS sequence"/>
</dbReference>
<name>A0A9P1IZV1_9PELO</name>
<feature type="transmembrane region" description="Helical" evidence="1">
    <location>
        <begin position="20"/>
        <end position="37"/>
    </location>
</feature>
<keyword evidence="1" id="KW-0812">Transmembrane</keyword>
<keyword evidence="3" id="KW-1185">Reference proteome</keyword>
<evidence type="ECO:0000256" key="1">
    <source>
        <dbReference type="SAM" id="Phobius"/>
    </source>
</evidence>
<keyword evidence="1" id="KW-1133">Transmembrane helix</keyword>
<sequence length="153" mass="17837">MIQNQPMEPQIDANQVERGFFLSTIFVMGYQLIVFTTISTDSWMKLGFLFFEWISFKCLLADNLTFLKRYSVLYILLIFKSIMLMHLAHKLIVPTFDILAVNQNETNIAIEAFLDALFQHTFKTKFGLASFFVVIHTFYLCSRAAWFAHLASR</sequence>
<accession>A0A9P1IZV1</accession>
<proteinExistence type="predicted"/>
<evidence type="ECO:0000313" key="3">
    <source>
        <dbReference type="Proteomes" id="UP001152747"/>
    </source>
</evidence>
<feature type="transmembrane region" description="Helical" evidence="1">
    <location>
        <begin position="126"/>
        <end position="148"/>
    </location>
</feature>
<comment type="caution">
    <text evidence="2">The sequence shown here is derived from an EMBL/GenBank/DDBJ whole genome shotgun (WGS) entry which is preliminary data.</text>
</comment>
<feature type="transmembrane region" description="Helical" evidence="1">
    <location>
        <begin position="72"/>
        <end position="92"/>
    </location>
</feature>
<dbReference type="AlphaFoldDB" id="A0A9P1IZV1"/>
<reference evidence="2" key="1">
    <citation type="submission" date="2022-11" db="EMBL/GenBank/DDBJ databases">
        <authorList>
            <person name="Kikuchi T."/>
        </authorList>
    </citation>
    <scope>NUCLEOTIDE SEQUENCE</scope>
    <source>
        <strain evidence="2">PS1010</strain>
    </source>
</reference>
<evidence type="ECO:0000313" key="2">
    <source>
        <dbReference type="EMBL" id="CAI5452443.1"/>
    </source>
</evidence>
<gene>
    <name evidence="2" type="ORF">CAMP_LOCUS15080</name>
</gene>
<protein>
    <submittedName>
        <fullName evidence="2">Uncharacterized protein</fullName>
    </submittedName>
</protein>
<keyword evidence="1" id="KW-0472">Membrane</keyword>
<dbReference type="EMBL" id="CANHGI010000005">
    <property type="protein sequence ID" value="CAI5452443.1"/>
    <property type="molecule type" value="Genomic_DNA"/>
</dbReference>
<organism evidence="2 3">
    <name type="scientific">Caenorhabditis angaria</name>
    <dbReference type="NCBI Taxonomy" id="860376"/>
    <lineage>
        <taxon>Eukaryota</taxon>
        <taxon>Metazoa</taxon>
        <taxon>Ecdysozoa</taxon>
        <taxon>Nematoda</taxon>
        <taxon>Chromadorea</taxon>
        <taxon>Rhabditida</taxon>
        <taxon>Rhabditina</taxon>
        <taxon>Rhabditomorpha</taxon>
        <taxon>Rhabditoidea</taxon>
        <taxon>Rhabditidae</taxon>
        <taxon>Peloderinae</taxon>
        <taxon>Caenorhabditis</taxon>
    </lineage>
</organism>